<evidence type="ECO:0000256" key="2">
    <source>
        <dbReference type="SAM" id="MobiDB-lite"/>
    </source>
</evidence>
<comment type="caution">
    <text evidence="4">The sequence shown here is derived from an EMBL/GenBank/DDBJ whole genome shotgun (WGS) entry which is preliminary data.</text>
</comment>
<proteinExistence type="predicted"/>
<dbReference type="Gene3D" id="1.10.1660.10">
    <property type="match status" value="1"/>
</dbReference>
<evidence type="ECO:0000259" key="3">
    <source>
        <dbReference type="PROSITE" id="PS50937"/>
    </source>
</evidence>
<evidence type="ECO:0000256" key="1">
    <source>
        <dbReference type="ARBA" id="ARBA00023125"/>
    </source>
</evidence>
<dbReference type="InterPro" id="IPR009061">
    <property type="entry name" value="DNA-bd_dom_put_sf"/>
</dbReference>
<dbReference type="InterPro" id="IPR047057">
    <property type="entry name" value="MerR_fam"/>
</dbReference>
<reference evidence="4 5" key="1">
    <citation type="submission" date="2023-03" db="EMBL/GenBank/DDBJ databases">
        <title>YIM 133296 draft genome.</title>
        <authorList>
            <person name="Xiong L."/>
        </authorList>
    </citation>
    <scope>NUCLEOTIDE SEQUENCE [LARGE SCALE GENOMIC DNA]</scope>
    <source>
        <strain evidence="4 5">YIM 133296</strain>
    </source>
</reference>
<organism evidence="4 5">
    <name type="scientific">Luteipulveratus flavus</name>
    <dbReference type="NCBI Taxonomy" id="3031728"/>
    <lineage>
        <taxon>Bacteria</taxon>
        <taxon>Bacillati</taxon>
        <taxon>Actinomycetota</taxon>
        <taxon>Actinomycetes</taxon>
        <taxon>Micrococcales</taxon>
        <taxon>Dermacoccaceae</taxon>
        <taxon>Luteipulveratus</taxon>
    </lineage>
</organism>
<name>A0ABT6CCY1_9MICO</name>
<dbReference type="CDD" id="cd00592">
    <property type="entry name" value="HTH_MerR-like"/>
    <property type="match status" value="1"/>
</dbReference>
<dbReference type="Proteomes" id="UP001528912">
    <property type="component" value="Unassembled WGS sequence"/>
</dbReference>
<gene>
    <name evidence="4" type="ORF">P4R38_18525</name>
</gene>
<accession>A0ABT6CCY1</accession>
<dbReference type="PROSITE" id="PS50937">
    <property type="entry name" value="HTH_MERR_2"/>
    <property type="match status" value="1"/>
</dbReference>
<keyword evidence="1" id="KW-0238">DNA-binding</keyword>
<feature type="region of interest" description="Disordered" evidence="2">
    <location>
        <begin position="86"/>
        <end position="112"/>
    </location>
</feature>
<dbReference type="RefSeq" id="WP_275240107.1">
    <property type="nucleotide sequence ID" value="NZ_JARFJC010000046.1"/>
</dbReference>
<dbReference type="InterPro" id="IPR000551">
    <property type="entry name" value="MerR-type_HTH_dom"/>
</dbReference>
<dbReference type="PANTHER" id="PTHR30204">
    <property type="entry name" value="REDOX-CYCLING DRUG-SENSING TRANSCRIPTIONAL ACTIVATOR SOXR"/>
    <property type="match status" value="1"/>
</dbReference>
<sequence length="230" mass="25006">MTSPSGRGLTIGAVLERLRSDFPDLTVSKVRFLDTEGLVSPQRRDSGYREYSERDIERLRFVLTAQRDRFWPLRVIRDALDAFDRGLPPEEGPSGGLPAVPPPVGDDDLPSADDLSTPLRRLRLTRAELSDGSGLAPSQVTELETFHLITADAEGYFGEADLTVARAAEALAAYGVSGRHLRAFRLAADREIGLVEQTAGSDGAKRADVLARCLTLHVALVRAGLQEGRT</sequence>
<dbReference type="EMBL" id="JAROAV010000052">
    <property type="protein sequence ID" value="MDF8266252.1"/>
    <property type="molecule type" value="Genomic_DNA"/>
</dbReference>
<protein>
    <submittedName>
        <fullName evidence="4">MerR family transcriptional regulator</fullName>
    </submittedName>
</protein>
<feature type="domain" description="HTH merR-type" evidence="3">
    <location>
        <begin position="24"/>
        <end position="82"/>
    </location>
</feature>
<dbReference type="SUPFAM" id="SSF46955">
    <property type="entry name" value="Putative DNA-binding domain"/>
    <property type="match status" value="1"/>
</dbReference>
<evidence type="ECO:0000313" key="4">
    <source>
        <dbReference type="EMBL" id="MDF8266252.1"/>
    </source>
</evidence>
<dbReference type="PANTHER" id="PTHR30204:SF89">
    <property type="entry name" value="HTH MERR-TYPE DOMAIN-CONTAINING PROTEIN"/>
    <property type="match status" value="1"/>
</dbReference>
<keyword evidence="5" id="KW-1185">Reference proteome</keyword>
<evidence type="ECO:0000313" key="5">
    <source>
        <dbReference type="Proteomes" id="UP001528912"/>
    </source>
</evidence>
<dbReference type="Pfam" id="PF13411">
    <property type="entry name" value="MerR_1"/>
    <property type="match status" value="1"/>
</dbReference>
<dbReference type="SMART" id="SM00422">
    <property type="entry name" value="HTH_MERR"/>
    <property type="match status" value="1"/>
</dbReference>